<name>A0A2T0TIJ1_9BACT</name>
<dbReference type="Gene3D" id="3.30.420.40">
    <property type="match status" value="2"/>
</dbReference>
<dbReference type="PANTHER" id="PTHR10196">
    <property type="entry name" value="SUGAR KINASE"/>
    <property type="match status" value="1"/>
</dbReference>
<dbReference type="Pfam" id="PF21546">
    <property type="entry name" value="FGGY_C_2"/>
    <property type="match status" value="1"/>
</dbReference>
<dbReference type="Proteomes" id="UP000238375">
    <property type="component" value="Unassembled WGS sequence"/>
</dbReference>
<feature type="domain" description="Carbohydrate kinase FGGY C-terminal" evidence="5">
    <location>
        <begin position="387"/>
        <end position="436"/>
    </location>
</feature>
<proteinExistence type="inferred from homology"/>
<dbReference type="RefSeq" id="WP_106136337.1">
    <property type="nucleotide sequence ID" value="NZ_PVTE01000002.1"/>
</dbReference>
<protein>
    <submittedName>
        <fullName evidence="7">Sugar (Pentulose or hexulose) kinase</fullName>
    </submittedName>
</protein>
<feature type="domain" description="Carbohydrate kinase FGGY N-terminal" evidence="4">
    <location>
        <begin position="4"/>
        <end position="225"/>
    </location>
</feature>
<dbReference type="GO" id="GO:0004856">
    <property type="term" value="F:D-xylulokinase activity"/>
    <property type="evidence" value="ECO:0007669"/>
    <property type="project" value="TreeGrafter"/>
</dbReference>
<reference evidence="7 8" key="1">
    <citation type="submission" date="2018-03" db="EMBL/GenBank/DDBJ databases">
        <title>Genomic Encyclopedia of Archaeal and Bacterial Type Strains, Phase II (KMG-II): from individual species to whole genera.</title>
        <authorList>
            <person name="Goeker M."/>
        </authorList>
    </citation>
    <scope>NUCLEOTIDE SEQUENCE [LARGE SCALE GENOMIC DNA]</scope>
    <source>
        <strain evidence="7 8">DSM 28354</strain>
    </source>
</reference>
<dbReference type="Pfam" id="PF02782">
    <property type="entry name" value="FGGY_C"/>
    <property type="match status" value="1"/>
</dbReference>
<dbReference type="CDD" id="cd07772">
    <property type="entry name" value="ASKHA_NBD_FGGY_NaCK-like"/>
    <property type="match status" value="1"/>
</dbReference>
<evidence type="ECO:0000259" key="5">
    <source>
        <dbReference type="Pfam" id="PF02782"/>
    </source>
</evidence>
<dbReference type="AlphaFoldDB" id="A0A2T0TIJ1"/>
<evidence type="ECO:0000256" key="3">
    <source>
        <dbReference type="ARBA" id="ARBA00022777"/>
    </source>
</evidence>
<dbReference type="PANTHER" id="PTHR10196:SF57">
    <property type="entry name" value="XYLULOSE KINASE"/>
    <property type="match status" value="1"/>
</dbReference>
<dbReference type="InterPro" id="IPR018485">
    <property type="entry name" value="FGGY_C"/>
</dbReference>
<evidence type="ECO:0000259" key="6">
    <source>
        <dbReference type="Pfam" id="PF21546"/>
    </source>
</evidence>
<dbReference type="OrthoDB" id="9786272at2"/>
<comment type="similarity">
    <text evidence="1">Belongs to the FGGY kinase family.</text>
</comment>
<gene>
    <name evidence="7" type="ORF">CLV58_102232</name>
</gene>
<dbReference type="GO" id="GO:0005997">
    <property type="term" value="P:xylulose metabolic process"/>
    <property type="evidence" value="ECO:0007669"/>
    <property type="project" value="TreeGrafter"/>
</dbReference>
<feature type="domain" description="Carbohydrate kinase FGGY C-terminal" evidence="6">
    <location>
        <begin position="244"/>
        <end position="303"/>
    </location>
</feature>
<keyword evidence="3 7" id="KW-0418">Kinase</keyword>
<accession>A0A2T0TIJ1</accession>
<comment type="caution">
    <text evidence="7">The sequence shown here is derived from an EMBL/GenBank/DDBJ whole genome shotgun (WGS) entry which is preliminary data.</text>
</comment>
<dbReference type="GO" id="GO:0005829">
    <property type="term" value="C:cytosol"/>
    <property type="evidence" value="ECO:0007669"/>
    <property type="project" value="TreeGrafter"/>
</dbReference>
<evidence type="ECO:0000256" key="2">
    <source>
        <dbReference type="ARBA" id="ARBA00022679"/>
    </source>
</evidence>
<evidence type="ECO:0000256" key="1">
    <source>
        <dbReference type="ARBA" id="ARBA00009156"/>
    </source>
</evidence>
<evidence type="ECO:0000313" key="7">
    <source>
        <dbReference type="EMBL" id="PRY45483.1"/>
    </source>
</evidence>
<keyword evidence="2" id="KW-0808">Transferase</keyword>
<dbReference type="InterPro" id="IPR043129">
    <property type="entry name" value="ATPase_NBD"/>
</dbReference>
<dbReference type="InterPro" id="IPR049382">
    <property type="entry name" value="FGGY_C_2"/>
</dbReference>
<organism evidence="7 8">
    <name type="scientific">Spirosoma oryzae</name>
    <dbReference type="NCBI Taxonomy" id="1469603"/>
    <lineage>
        <taxon>Bacteria</taxon>
        <taxon>Pseudomonadati</taxon>
        <taxon>Bacteroidota</taxon>
        <taxon>Cytophagia</taxon>
        <taxon>Cytophagales</taxon>
        <taxon>Cytophagaceae</taxon>
        <taxon>Spirosoma</taxon>
    </lineage>
</organism>
<sequence>MRCIAVFDIGKTNKKLFLFNQQYDIVWETSTQFAETVDEDGEACEDVDRLTSWIRQTMQDVLTKPEFDVQALNVSTYGASLVCVDGQGQAVGPLYNYLKAYPAELSKQFYDSYGPEEPISVATASPALGSLNSGLALYRIRYRQPDLFDKTRYALHLPQYVSSLFTGQFYSDLTSIGCHTMLWNFGQQQYHDWVKAEQLDQKLAPLFPGNAVIDTVVCGKSMKVGVGLHDSSAALIPYLASFNEPFVLISTGTWCISLNPFNTQPLTAEELQYDCLCYLNYQGQAVKASRLFAGYEHEQQVQRLATHFGVPLDTYKHVPYDPSLIDELPTRPVQPVPDPLTTKQPAVLVQSAFTRRELSDFETYEQAYHQLVHDIVAQQLISTELVLHRSPVKRLFVDGGFSKNPIYMALLASAFPQLDVSAASVAQATALGAALAIHDSWNSLPLPDNLVQLRPVSASIGKTV</sequence>
<dbReference type="EMBL" id="PVTE01000002">
    <property type="protein sequence ID" value="PRY45483.1"/>
    <property type="molecule type" value="Genomic_DNA"/>
</dbReference>
<evidence type="ECO:0000259" key="4">
    <source>
        <dbReference type="Pfam" id="PF00370"/>
    </source>
</evidence>
<dbReference type="InterPro" id="IPR018484">
    <property type="entry name" value="FGGY_N"/>
</dbReference>
<dbReference type="Pfam" id="PF00370">
    <property type="entry name" value="FGGY_N"/>
    <property type="match status" value="1"/>
</dbReference>
<keyword evidence="8" id="KW-1185">Reference proteome</keyword>
<dbReference type="SUPFAM" id="SSF53067">
    <property type="entry name" value="Actin-like ATPase domain"/>
    <property type="match status" value="2"/>
</dbReference>
<evidence type="ECO:0000313" key="8">
    <source>
        <dbReference type="Proteomes" id="UP000238375"/>
    </source>
</evidence>